<comment type="function">
    <text evidence="5 8">Catalyzes the oxidation of uric acid to 5-hydroxyisourate, which is further processed to form (S)-allantoin.</text>
</comment>
<evidence type="ECO:0000256" key="7">
    <source>
        <dbReference type="PIRSR" id="PIRSR000241-2"/>
    </source>
</evidence>
<dbReference type="AlphaFoldDB" id="A0AAX4P3T2"/>
<dbReference type="InterPro" id="IPR002042">
    <property type="entry name" value="Uricase"/>
</dbReference>
<feature type="binding site" evidence="7">
    <location>
        <position position="65"/>
    </location>
    <ligand>
        <name>urate</name>
        <dbReference type="ChEBI" id="CHEBI:17775"/>
    </ligand>
</feature>
<comment type="pathway">
    <text evidence="1 5">Purine metabolism; urate degradation; (S)-allantoin from urate: step 1/3.</text>
</comment>
<dbReference type="PIRSF" id="PIRSF000241">
    <property type="entry name" value="Urate_oxidase"/>
    <property type="match status" value="1"/>
</dbReference>
<feature type="binding site" evidence="7">
    <location>
        <position position="66"/>
    </location>
    <ligand>
        <name>5-hydroxyisourate</name>
        <dbReference type="ChEBI" id="CHEBI:18072"/>
    </ligand>
</feature>
<feature type="binding site" evidence="7">
    <location>
        <position position="233"/>
    </location>
    <ligand>
        <name>urate</name>
        <dbReference type="ChEBI" id="CHEBI:17775"/>
    </ligand>
</feature>
<dbReference type="PANTHER" id="PTHR42874:SF1">
    <property type="entry name" value="URICASE"/>
    <property type="match status" value="1"/>
</dbReference>
<protein>
    <recommendedName>
        <fullName evidence="5 8">Uricase</fullName>
        <ecNumber evidence="5 8">1.7.3.3</ecNumber>
    </recommendedName>
    <alternativeName>
        <fullName evidence="5">Urate oxidase</fullName>
    </alternativeName>
</protein>
<comment type="catalytic activity">
    <reaction evidence="5 8">
        <text>urate + O2 + H2O = 5-hydroxyisourate + H2O2</text>
        <dbReference type="Rhea" id="RHEA:21368"/>
        <dbReference type="ChEBI" id="CHEBI:15377"/>
        <dbReference type="ChEBI" id="CHEBI:15379"/>
        <dbReference type="ChEBI" id="CHEBI:16240"/>
        <dbReference type="ChEBI" id="CHEBI:17775"/>
        <dbReference type="ChEBI" id="CHEBI:18072"/>
        <dbReference type="EC" id="1.7.3.3"/>
    </reaction>
</comment>
<feature type="binding site" evidence="7">
    <location>
        <position position="232"/>
    </location>
    <ligand>
        <name>5-hydroxyisourate</name>
        <dbReference type="ChEBI" id="CHEBI:18072"/>
    </ligand>
</feature>
<feature type="binding site" evidence="7">
    <location>
        <position position="185"/>
    </location>
    <ligand>
        <name>5-hydroxyisourate</name>
        <dbReference type="ChEBI" id="CHEBI:18072"/>
    </ligand>
</feature>
<dbReference type="GO" id="GO:0019628">
    <property type="term" value="P:urate catabolic process"/>
    <property type="evidence" value="ECO:0007669"/>
    <property type="project" value="TreeGrafter"/>
</dbReference>
<evidence type="ECO:0000256" key="4">
    <source>
        <dbReference type="ARBA" id="ARBA00023002"/>
    </source>
</evidence>
<gene>
    <name evidence="9" type="ORF">HKI87_03g19530</name>
</gene>
<organism evidence="9 10">
    <name type="scientific">Chloropicon roscoffensis</name>
    <dbReference type="NCBI Taxonomy" id="1461544"/>
    <lineage>
        <taxon>Eukaryota</taxon>
        <taxon>Viridiplantae</taxon>
        <taxon>Chlorophyta</taxon>
        <taxon>Chloropicophyceae</taxon>
        <taxon>Chloropicales</taxon>
        <taxon>Chloropicaceae</taxon>
        <taxon>Chloropicon</taxon>
    </lineage>
</organism>
<comment type="subcellular location">
    <subcellularLocation>
        <location evidence="5">Peroxisome</location>
    </subcellularLocation>
</comment>
<accession>A0AAX4P3T2</accession>
<dbReference type="SUPFAM" id="SSF55620">
    <property type="entry name" value="Tetrahydrobiopterin biosynthesis enzymes-like"/>
    <property type="match status" value="2"/>
</dbReference>
<dbReference type="Pfam" id="PF01014">
    <property type="entry name" value="Uricase"/>
    <property type="match status" value="2"/>
</dbReference>
<evidence type="ECO:0000256" key="1">
    <source>
        <dbReference type="ARBA" id="ARBA00004831"/>
    </source>
</evidence>
<evidence type="ECO:0000256" key="2">
    <source>
        <dbReference type="ARBA" id="ARBA00009760"/>
    </source>
</evidence>
<feature type="binding site" evidence="7">
    <location>
        <position position="232"/>
    </location>
    <ligand>
        <name>urate</name>
        <dbReference type="ChEBI" id="CHEBI:17775"/>
    </ligand>
</feature>
<feature type="binding site" evidence="7">
    <location>
        <position position="259"/>
    </location>
    <ligand>
        <name>urate</name>
        <dbReference type="ChEBI" id="CHEBI:17775"/>
    </ligand>
</feature>
<dbReference type="NCBIfam" id="TIGR03383">
    <property type="entry name" value="urate_oxi"/>
    <property type="match status" value="1"/>
</dbReference>
<keyword evidence="3 5" id="KW-0659">Purine metabolism</keyword>
<dbReference type="EC" id="1.7.3.3" evidence="5 8"/>
<dbReference type="EMBL" id="CP151503">
    <property type="protein sequence ID" value="WZN60424.1"/>
    <property type="molecule type" value="Genomic_DNA"/>
</dbReference>
<keyword evidence="4 5" id="KW-0560">Oxidoreductase</keyword>
<feature type="binding site" evidence="7">
    <location>
        <position position="65"/>
    </location>
    <ligand>
        <name>5-hydroxyisourate</name>
        <dbReference type="ChEBI" id="CHEBI:18072"/>
    </ligand>
</feature>
<dbReference type="Gene3D" id="3.10.270.10">
    <property type="entry name" value="Urate Oxidase"/>
    <property type="match status" value="1"/>
</dbReference>
<evidence type="ECO:0000256" key="6">
    <source>
        <dbReference type="PIRSR" id="PIRSR000241-1"/>
    </source>
</evidence>
<name>A0AAX4P3T2_9CHLO</name>
<feature type="active site" description="Charge relay system" evidence="6">
    <location>
        <position position="261"/>
    </location>
</feature>
<feature type="binding site" evidence="7">
    <location>
        <position position="185"/>
    </location>
    <ligand>
        <name>urate</name>
        <dbReference type="ChEBI" id="CHEBI:17775"/>
    </ligand>
</feature>
<comment type="similarity">
    <text evidence="2 5 8">Belongs to the uricase family.</text>
</comment>
<feature type="binding site" evidence="7">
    <location>
        <position position="233"/>
    </location>
    <ligand>
        <name>5-hydroxyisourate</name>
        <dbReference type="ChEBI" id="CHEBI:18072"/>
    </ligand>
</feature>
<feature type="active site" description="Charge relay system" evidence="6">
    <location>
        <position position="19"/>
    </location>
</feature>
<sequence>MSKGTKESQACLGRHQHGKSRVRVGRVWRMADGKNVFREYSVNTTLFSAMEHSYLEGTNDGMTATDTQKNMCYFVAKQLDRPCSVEEYAIALGRKFVSEYPLVSAAIIEVDQKPWQRVSVDGEAHNHGFAISGTEVRMTRVEVRKSGEVDVQSGFRELRLCKTTQSGYEGFHRDQYTLLPDTKERLMASSVMCTWSYFGGAQDYDMEYKKIRQKLVDAFFGTPKSGVYSPSVQKTLYEMGESVIDGCPEVEWIMLNMPNLHFNPLHPVASKFEHDVYFPTSEPHGTIEAVVQRRQRARL</sequence>
<evidence type="ECO:0000256" key="8">
    <source>
        <dbReference type="RuleBase" id="RU004455"/>
    </source>
</evidence>
<evidence type="ECO:0000256" key="3">
    <source>
        <dbReference type="ARBA" id="ARBA00022631"/>
    </source>
</evidence>
<reference evidence="9 10" key="1">
    <citation type="submission" date="2024-03" db="EMBL/GenBank/DDBJ databases">
        <title>Complete genome sequence of the green alga Chloropicon roscoffensis RCC1871.</title>
        <authorList>
            <person name="Lemieux C."/>
            <person name="Pombert J.-F."/>
            <person name="Otis C."/>
            <person name="Turmel M."/>
        </authorList>
    </citation>
    <scope>NUCLEOTIDE SEQUENCE [LARGE SCALE GENOMIC DNA]</scope>
    <source>
        <strain evidence="9 10">RCC1871</strain>
    </source>
</reference>
<feature type="binding site" evidence="7">
    <location>
        <position position="65"/>
    </location>
    <ligand>
        <name>O2</name>
        <dbReference type="ChEBI" id="CHEBI:15379"/>
    </ligand>
</feature>
<feature type="binding site" evidence="7">
    <location>
        <position position="259"/>
    </location>
    <ligand>
        <name>O2</name>
        <dbReference type="ChEBI" id="CHEBI:15379"/>
    </ligand>
</feature>
<evidence type="ECO:0000313" key="9">
    <source>
        <dbReference type="EMBL" id="WZN60424.1"/>
    </source>
</evidence>
<dbReference type="Proteomes" id="UP001472866">
    <property type="component" value="Chromosome 03"/>
</dbReference>
<dbReference type="PRINTS" id="PR00093">
    <property type="entry name" value="URICASE"/>
</dbReference>
<proteinExistence type="inferred from homology"/>
<evidence type="ECO:0000256" key="5">
    <source>
        <dbReference type="PIRNR" id="PIRNR000241"/>
    </source>
</evidence>
<feature type="binding site" evidence="7">
    <location>
        <position position="66"/>
    </location>
    <ligand>
        <name>urate</name>
        <dbReference type="ChEBI" id="CHEBI:17775"/>
    </ligand>
</feature>
<dbReference type="GO" id="GO:0004846">
    <property type="term" value="F:urate oxidase activity"/>
    <property type="evidence" value="ECO:0007669"/>
    <property type="project" value="UniProtKB-EC"/>
</dbReference>
<evidence type="ECO:0000313" key="10">
    <source>
        <dbReference type="Proteomes" id="UP001472866"/>
    </source>
</evidence>
<keyword evidence="5" id="KW-0576">Peroxisome</keyword>
<feature type="active site" description="Charge relay system" evidence="6">
    <location>
        <position position="65"/>
    </location>
</feature>
<dbReference type="PANTHER" id="PTHR42874">
    <property type="entry name" value="URICASE"/>
    <property type="match status" value="1"/>
</dbReference>
<dbReference type="GO" id="GO:0005777">
    <property type="term" value="C:peroxisome"/>
    <property type="evidence" value="ECO:0007669"/>
    <property type="project" value="UniProtKB-SubCell"/>
</dbReference>
<dbReference type="GO" id="GO:0006145">
    <property type="term" value="P:purine nucleobase catabolic process"/>
    <property type="evidence" value="ECO:0007669"/>
    <property type="project" value="TreeGrafter"/>
</dbReference>
<feature type="binding site" evidence="7">
    <location>
        <position position="259"/>
    </location>
    <ligand>
        <name>5-hydroxyisourate</name>
        <dbReference type="ChEBI" id="CHEBI:18072"/>
    </ligand>
</feature>
<keyword evidence="10" id="KW-1185">Reference proteome</keyword>